<feature type="domain" description="C2H2-type" evidence="10">
    <location>
        <begin position="416"/>
        <end position="443"/>
    </location>
</feature>
<dbReference type="InterPro" id="IPR013087">
    <property type="entry name" value="Znf_C2H2_type"/>
</dbReference>
<dbReference type="EMBL" id="UFQS01000843">
    <property type="protein sequence ID" value="SSX07232.1"/>
    <property type="molecule type" value="Genomic_DNA"/>
</dbReference>
<evidence type="ECO:0000256" key="9">
    <source>
        <dbReference type="SAM" id="Coils"/>
    </source>
</evidence>
<evidence type="ECO:0000256" key="5">
    <source>
        <dbReference type="ARBA" id="ARBA00022833"/>
    </source>
</evidence>
<dbReference type="EMBL" id="UFQT01000843">
    <property type="protein sequence ID" value="SSX27575.1"/>
    <property type="molecule type" value="Genomic_DNA"/>
</dbReference>
<keyword evidence="2 8" id="KW-0479">Metal-binding</keyword>
<feature type="domain" description="C2H2-type" evidence="10">
    <location>
        <begin position="359"/>
        <end position="386"/>
    </location>
</feature>
<protein>
    <submittedName>
        <fullName evidence="12">CSON014661 protein</fullName>
    </submittedName>
</protein>
<dbReference type="SUPFAM" id="SSF57716">
    <property type="entry name" value="Glucocorticoid receptor-like (DNA-binding domain)"/>
    <property type="match status" value="1"/>
</dbReference>
<dbReference type="InterPro" id="IPR012934">
    <property type="entry name" value="Znf_AD"/>
</dbReference>
<reference evidence="13" key="2">
    <citation type="submission" date="2018-07" db="EMBL/GenBank/DDBJ databases">
        <authorList>
            <person name="Quirk P.G."/>
            <person name="Krulwich T.A."/>
        </authorList>
    </citation>
    <scope>NUCLEOTIDE SEQUENCE</scope>
</reference>
<evidence type="ECO:0000256" key="8">
    <source>
        <dbReference type="PROSITE-ProRule" id="PRU01263"/>
    </source>
</evidence>
<keyword evidence="4 7" id="KW-0863">Zinc-finger</keyword>
<feature type="binding site" evidence="8">
    <location>
        <position position="48"/>
    </location>
    <ligand>
        <name>Zn(2+)</name>
        <dbReference type="ChEBI" id="CHEBI:29105"/>
    </ligand>
</feature>
<gene>
    <name evidence="12" type="primary">CSON014661</name>
</gene>
<dbReference type="GO" id="GO:0000978">
    <property type="term" value="F:RNA polymerase II cis-regulatory region sequence-specific DNA binding"/>
    <property type="evidence" value="ECO:0007669"/>
    <property type="project" value="TreeGrafter"/>
</dbReference>
<dbReference type="GO" id="GO:0000981">
    <property type="term" value="F:DNA-binding transcription factor activity, RNA polymerase II-specific"/>
    <property type="evidence" value="ECO:0007669"/>
    <property type="project" value="TreeGrafter"/>
</dbReference>
<feature type="domain" description="C2H2-type" evidence="10">
    <location>
        <begin position="330"/>
        <end position="358"/>
    </location>
</feature>
<feature type="binding site" evidence="8">
    <location>
        <position position="5"/>
    </location>
    <ligand>
        <name>Zn(2+)</name>
        <dbReference type="ChEBI" id="CHEBI:29105"/>
    </ligand>
</feature>
<dbReference type="Pfam" id="PF13912">
    <property type="entry name" value="zf-C2H2_6"/>
    <property type="match status" value="1"/>
</dbReference>
<keyword evidence="5 8" id="KW-0862">Zinc</keyword>
<dbReference type="Pfam" id="PF07776">
    <property type="entry name" value="zf-AD"/>
    <property type="match status" value="1"/>
</dbReference>
<evidence type="ECO:0000259" key="11">
    <source>
        <dbReference type="PROSITE" id="PS51915"/>
    </source>
</evidence>
<evidence type="ECO:0000256" key="3">
    <source>
        <dbReference type="ARBA" id="ARBA00022737"/>
    </source>
</evidence>
<feature type="domain" description="C2H2-type" evidence="10">
    <location>
        <begin position="301"/>
        <end position="329"/>
    </location>
</feature>
<feature type="domain" description="ZAD" evidence="11">
    <location>
        <begin position="3"/>
        <end position="72"/>
    </location>
</feature>
<dbReference type="FunFam" id="3.30.160.60:FF:000446">
    <property type="entry name" value="Zinc finger protein"/>
    <property type="match status" value="1"/>
</dbReference>
<evidence type="ECO:0000313" key="12">
    <source>
        <dbReference type="EMBL" id="SSX07232.1"/>
    </source>
</evidence>
<reference evidence="12" key="1">
    <citation type="submission" date="2018-04" db="EMBL/GenBank/DDBJ databases">
        <authorList>
            <person name="Go L.Y."/>
            <person name="Mitchell J.A."/>
        </authorList>
    </citation>
    <scope>NUCLEOTIDE SEQUENCE</scope>
    <source>
        <tissue evidence="12">Whole organism</tissue>
    </source>
</reference>
<evidence type="ECO:0000256" key="7">
    <source>
        <dbReference type="PROSITE-ProRule" id="PRU00042"/>
    </source>
</evidence>
<evidence type="ECO:0000313" key="13">
    <source>
        <dbReference type="EMBL" id="SSX27575.1"/>
    </source>
</evidence>
<keyword evidence="6" id="KW-0539">Nucleus</keyword>
<dbReference type="GO" id="GO:0008270">
    <property type="term" value="F:zinc ion binding"/>
    <property type="evidence" value="ECO:0007669"/>
    <property type="project" value="UniProtKB-UniRule"/>
</dbReference>
<feature type="domain" description="C2H2-type" evidence="10">
    <location>
        <begin position="387"/>
        <end position="415"/>
    </location>
</feature>
<evidence type="ECO:0000259" key="10">
    <source>
        <dbReference type="PROSITE" id="PS50157"/>
    </source>
</evidence>
<feature type="coiled-coil region" evidence="9">
    <location>
        <begin position="77"/>
        <end position="120"/>
    </location>
</feature>
<dbReference type="PROSITE" id="PS00028">
    <property type="entry name" value="ZINC_FINGER_C2H2_1"/>
    <property type="match status" value="5"/>
</dbReference>
<proteinExistence type="predicted"/>
<sequence length="449" mass="52595">MAQLCRMCLEPNKNMEVNILNYVEIIENLVEIEFDRNPELPQLICDDCEERLAEVQEIRNLCVNSYDYFLNYNPVALKEEVLEVNETESNFQDYENLEILEEVEEDEEIAEIQTGELEIQGNEEEEQLNIIKREDVAEDDTGQEIIVPKINEIKNELKRKGTIGNIIFCETPKKKPKVQTSFGRKPRSKPEKTENYFYCCKCPDVAFSSEGAGNHWIKFHEEQESDCRKIDDDDPKTDHLCLFCLKSFNTLEELKSHRYKNTSNLKSNIFLFNCTLCDKADMTMLDYRLHCEKEHGNDAIYVCNICLASYKNFSSFSSHVYVKHKNEQSNVCSECGKSYARKSYLDSHYRVEHEGRRDFKCSYCNAIFKRNCNLQSHIRTHTGEKPYKCIDCPKEYSHYIDLKTHRAYQHTGEFKYHCTVCGKGFVKPSQLKIHVAKHPPDDVIKEEFE</sequence>
<comment type="subcellular location">
    <subcellularLocation>
        <location evidence="1">Nucleus</location>
    </subcellularLocation>
</comment>
<evidence type="ECO:0000256" key="4">
    <source>
        <dbReference type="ARBA" id="ARBA00022771"/>
    </source>
</evidence>
<dbReference type="Gene3D" id="3.30.160.60">
    <property type="entry name" value="Classic Zinc Finger"/>
    <property type="match status" value="5"/>
</dbReference>
<dbReference type="FunFam" id="3.30.160.60:FF:000145">
    <property type="entry name" value="Zinc finger protein 574"/>
    <property type="match status" value="1"/>
</dbReference>
<name>A0A336KSX3_CULSO</name>
<dbReference type="AlphaFoldDB" id="A0A336KSX3"/>
<dbReference type="SMART" id="SM00355">
    <property type="entry name" value="ZnF_C2H2"/>
    <property type="match status" value="8"/>
</dbReference>
<evidence type="ECO:0000256" key="6">
    <source>
        <dbReference type="ARBA" id="ARBA00023242"/>
    </source>
</evidence>
<dbReference type="PROSITE" id="PS51915">
    <property type="entry name" value="ZAD"/>
    <property type="match status" value="1"/>
</dbReference>
<dbReference type="VEuPathDB" id="VectorBase:CSON014661"/>
<dbReference type="SMART" id="SM00868">
    <property type="entry name" value="zf-AD"/>
    <property type="match status" value="2"/>
</dbReference>
<keyword evidence="3" id="KW-0677">Repeat</keyword>
<dbReference type="InterPro" id="IPR036236">
    <property type="entry name" value="Znf_C2H2_sf"/>
</dbReference>
<dbReference type="OMA" id="WIKFHEE"/>
<dbReference type="PANTHER" id="PTHR23235">
    <property type="entry name" value="KRUEPPEL-LIKE TRANSCRIPTION FACTOR"/>
    <property type="match status" value="1"/>
</dbReference>
<feature type="binding site" evidence="8">
    <location>
        <position position="8"/>
    </location>
    <ligand>
        <name>Zn(2+)</name>
        <dbReference type="ChEBI" id="CHEBI:29105"/>
    </ligand>
</feature>
<dbReference type="GO" id="GO:0005634">
    <property type="term" value="C:nucleus"/>
    <property type="evidence" value="ECO:0007669"/>
    <property type="project" value="UniProtKB-SubCell"/>
</dbReference>
<keyword evidence="9" id="KW-0175">Coiled coil</keyword>
<dbReference type="PROSITE" id="PS50157">
    <property type="entry name" value="ZINC_FINGER_C2H2_2"/>
    <property type="match status" value="5"/>
</dbReference>
<dbReference type="PANTHER" id="PTHR23235:SF142">
    <property type="entry name" value="ZINC FINGER PROTEIN 384"/>
    <property type="match status" value="1"/>
</dbReference>
<evidence type="ECO:0000256" key="2">
    <source>
        <dbReference type="ARBA" id="ARBA00022723"/>
    </source>
</evidence>
<accession>A0A336KSX3</accession>
<dbReference type="SUPFAM" id="SSF57667">
    <property type="entry name" value="beta-beta-alpha zinc fingers"/>
    <property type="match status" value="2"/>
</dbReference>
<dbReference type="Pfam" id="PF00096">
    <property type="entry name" value="zf-C2H2"/>
    <property type="match status" value="3"/>
</dbReference>
<dbReference type="Gene3D" id="3.40.1800.20">
    <property type="match status" value="1"/>
</dbReference>
<feature type="binding site" evidence="8">
    <location>
        <position position="45"/>
    </location>
    <ligand>
        <name>Zn(2+)</name>
        <dbReference type="ChEBI" id="CHEBI:29105"/>
    </ligand>
</feature>
<organism evidence="12">
    <name type="scientific">Culicoides sonorensis</name>
    <name type="common">Biting midge</name>
    <dbReference type="NCBI Taxonomy" id="179676"/>
    <lineage>
        <taxon>Eukaryota</taxon>
        <taxon>Metazoa</taxon>
        <taxon>Ecdysozoa</taxon>
        <taxon>Arthropoda</taxon>
        <taxon>Hexapoda</taxon>
        <taxon>Insecta</taxon>
        <taxon>Pterygota</taxon>
        <taxon>Neoptera</taxon>
        <taxon>Endopterygota</taxon>
        <taxon>Diptera</taxon>
        <taxon>Nematocera</taxon>
        <taxon>Chironomoidea</taxon>
        <taxon>Ceratopogonidae</taxon>
        <taxon>Ceratopogoninae</taxon>
        <taxon>Culicoides</taxon>
        <taxon>Monoculicoides</taxon>
    </lineage>
</organism>
<evidence type="ECO:0000256" key="1">
    <source>
        <dbReference type="ARBA" id="ARBA00004123"/>
    </source>
</evidence>